<dbReference type="PANTHER" id="PTHR22988">
    <property type="entry name" value="MYOTONIC DYSTROPHY S/T KINASE-RELATED"/>
    <property type="match status" value="1"/>
</dbReference>
<dbReference type="AlphaFoldDB" id="A0A7R9F8W1"/>
<keyword evidence="3" id="KW-0862">Zinc</keyword>
<dbReference type="GO" id="GO:0046872">
    <property type="term" value="F:metal ion binding"/>
    <property type="evidence" value="ECO:0007669"/>
    <property type="project" value="UniProtKB-KW"/>
</dbReference>
<name>A0A7R9F8W1_9NEOP</name>
<evidence type="ECO:0000259" key="5">
    <source>
        <dbReference type="PROSITE" id="PS50081"/>
    </source>
</evidence>
<sequence>MCFVILFFSKVFHVRSVTQGDVIRADAKDIPRIFQLLYAGEGEVRRPDEGGLPQLELTASRDDKPGTYMLKGHEFVQISYHMPTNCEVCPKPLWHMFKPPPALECRRCRIKVHREHLERKEEAIAPCKLHYDPNSAKELLLLATNMDDQKQWIQRLGKKIQKCGYKANSCVDGAKVSPSSSAFPVGNVTDLVPGNPLLTFPPVPLELCVTCRGIYTFILKTLCNNSAAFCDSSSKCLINGKMRAGFLFS</sequence>
<dbReference type="EMBL" id="OD571101">
    <property type="protein sequence ID" value="CAD7449098.1"/>
    <property type="molecule type" value="Genomic_DNA"/>
</dbReference>
<dbReference type="PROSITE" id="PS50081">
    <property type="entry name" value="ZF_DAG_PE_2"/>
    <property type="match status" value="1"/>
</dbReference>
<gene>
    <name evidence="6" type="ORF">TBIB3V08_LOCUS11377</name>
</gene>
<feature type="domain" description="Phorbol-ester/DAG-type" evidence="5">
    <location>
        <begin position="72"/>
        <end position="127"/>
    </location>
</feature>
<dbReference type="GO" id="GO:0005856">
    <property type="term" value="C:cytoskeleton"/>
    <property type="evidence" value="ECO:0007669"/>
    <property type="project" value="TreeGrafter"/>
</dbReference>
<evidence type="ECO:0000256" key="1">
    <source>
        <dbReference type="ARBA" id="ARBA00022553"/>
    </source>
</evidence>
<accession>A0A7R9F8W1</accession>
<proteinExistence type="predicted"/>
<keyword evidence="4" id="KW-0732">Signal</keyword>
<dbReference type="PANTHER" id="PTHR22988:SF73">
    <property type="entry name" value="RHO-ASSOCIATED PROTEIN KINASE"/>
    <property type="match status" value="1"/>
</dbReference>
<reference evidence="6" key="1">
    <citation type="submission" date="2020-11" db="EMBL/GenBank/DDBJ databases">
        <authorList>
            <person name="Tran Van P."/>
        </authorList>
    </citation>
    <scope>NUCLEOTIDE SEQUENCE</scope>
</reference>
<keyword evidence="2" id="KW-0479">Metal-binding</keyword>
<feature type="signal peptide" evidence="4">
    <location>
        <begin position="1"/>
        <end position="16"/>
    </location>
</feature>
<dbReference type="GO" id="GO:0005737">
    <property type="term" value="C:cytoplasm"/>
    <property type="evidence" value="ECO:0007669"/>
    <property type="project" value="TreeGrafter"/>
</dbReference>
<dbReference type="GO" id="GO:0000281">
    <property type="term" value="P:mitotic cytokinesis"/>
    <property type="evidence" value="ECO:0007669"/>
    <property type="project" value="TreeGrafter"/>
</dbReference>
<dbReference type="SMART" id="SM00109">
    <property type="entry name" value="C1"/>
    <property type="match status" value="1"/>
</dbReference>
<dbReference type="FunFam" id="3.30.60.20:FF:000036">
    <property type="entry name" value="Rho-associated protein kinase 1"/>
    <property type="match status" value="1"/>
</dbReference>
<feature type="chain" id="PRO_5031279047" description="Phorbol-ester/DAG-type domain-containing protein" evidence="4">
    <location>
        <begin position="17"/>
        <end position="249"/>
    </location>
</feature>
<evidence type="ECO:0000256" key="3">
    <source>
        <dbReference type="ARBA" id="ARBA00022833"/>
    </source>
</evidence>
<dbReference type="GO" id="GO:1901888">
    <property type="term" value="P:regulation of cell junction assembly"/>
    <property type="evidence" value="ECO:0007669"/>
    <property type="project" value="TreeGrafter"/>
</dbReference>
<dbReference type="Gene3D" id="2.30.29.30">
    <property type="entry name" value="Pleckstrin-homology domain (PH domain)/Phosphotyrosine-binding domain (PTB)"/>
    <property type="match status" value="1"/>
</dbReference>
<dbReference type="CDD" id="cd20813">
    <property type="entry name" value="C1_ROCK"/>
    <property type="match status" value="1"/>
</dbReference>
<dbReference type="GO" id="GO:0030866">
    <property type="term" value="P:cortical actin cytoskeleton organization"/>
    <property type="evidence" value="ECO:0007669"/>
    <property type="project" value="TreeGrafter"/>
</dbReference>
<protein>
    <recommendedName>
        <fullName evidence="5">Phorbol-ester/DAG-type domain-containing protein</fullName>
    </recommendedName>
</protein>
<dbReference type="GO" id="GO:0072518">
    <property type="term" value="F:Rho-dependent protein serine/threonine kinase activity"/>
    <property type="evidence" value="ECO:0007669"/>
    <property type="project" value="TreeGrafter"/>
</dbReference>
<dbReference type="Pfam" id="PF00130">
    <property type="entry name" value="C1_1"/>
    <property type="match status" value="1"/>
</dbReference>
<dbReference type="InterPro" id="IPR011993">
    <property type="entry name" value="PH-like_dom_sf"/>
</dbReference>
<dbReference type="InterPro" id="IPR046349">
    <property type="entry name" value="C1-like_sf"/>
</dbReference>
<evidence type="ECO:0000313" key="6">
    <source>
        <dbReference type="EMBL" id="CAD7449098.1"/>
    </source>
</evidence>
<organism evidence="6">
    <name type="scientific">Timema bartmani</name>
    <dbReference type="NCBI Taxonomy" id="61472"/>
    <lineage>
        <taxon>Eukaryota</taxon>
        <taxon>Metazoa</taxon>
        <taxon>Ecdysozoa</taxon>
        <taxon>Arthropoda</taxon>
        <taxon>Hexapoda</taxon>
        <taxon>Insecta</taxon>
        <taxon>Pterygota</taxon>
        <taxon>Neoptera</taxon>
        <taxon>Polyneoptera</taxon>
        <taxon>Phasmatodea</taxon>
        <taxon>Timematodea</taxon>
        <taxon>Timematoidea</taxon>
        <taxon>Timematidae</taxon>
        <taxon>Timema</taxon>
    </lineage>
</organism>
<evidence type="ECO:0000256" key="2">
    <source>
        <dbReference type="ARBA" id="ARBA00022723"/>
    </source>
</evidence>
<evidence type="ECO:0000256" key="4">
    <source>
        <dbReference type="SAM" id="SignalP"/>
    </source>
</evidence>
<dbReference type="InterPro" id="IPR050839">
    <property type="entry name" value="Rho-assoc_Ser/Thr_Kinase"/>
</dbReference>
<dbReference type="GO" id="GO:0031032">
    <property type="term" value="P:actomyosin structure organization"/>
    <property type="evidence" value="ECO:0007669"/>
    <property type="project" value="TreeGrafter"/>
</dbReference>
<dbReference type="GO" id="GO:0007266">
    <property type="term" value="P:Rho protein signal transduction"/>
    <property type="evidence" value="ECO:0007669"/>
    <property type="project" value="TreeGrafter"/>
</dbReference>
<dbReference type="InterPro" id="IPR002219">
    <property type="entry name" value="PKC_DAG/PE"/>
</dbReference>
<keyword evidence="1" id="KW-0597">Phosphoprotein</keyword>
<dbReference type="Gene3D" id="3.30.60.20">
    <property type="match status" value="1"/>
</dbReference>
<dbReference type="SUPFAM" id="SSF57889">
    <property type="entry name" value="Cysteine-rich domain"/>
    <property type="match status" value="1"/>
</dbReference>
<dbReference type="GO" id="GO:0048598">
    <property type="term" value="P:embryonic morphogenesis"/>
    <property type="evidence" value="ECO:0007669"/>
    <property type="project" value="TreeGrafter"/>
</dbReference>